<feature type="domain" description="Rad4 beta-hairpin" evidence="2">
    <location>
        <begin position="275"/>
        <end position="327"/>
    </location>
</feature>
<dbReference type="GO" id="GO:0005634">
    <property type="term" value="C:nucleus"/>
    <property type="evidence" value="ECO:0007669"/>
    <property type="project" value="InterPro"/>
</dbReference>
<protein>
    <recommendedName>
        <fullName evidence="2">Rad4 beta-hairpin domain-containing protein</fullName>
    </recommendedName>
</protein>
<dbReference type="Proteomes" id="UP000008144">
    <property type="component" value="Chromosome 8"/>
</dbReference>
<evidence type="ECO:0000313" key="4">
    <source>
        <dbReference type="Proteomes" id="UP000008144"/>
    </source>
</evidence>
<evidence type="ECO:0000259" key="2">
    <source>
        <dbReference type="SMART" id="SM01030"/>
    </source>
</evidence>
<dbReference type="InParanoid" id="H2XMH8"/>
<dbReference type="GO" id="GO:0003684">
    <property type="term" value="F:damaged DNA binding"/>
    <property type="evidence" value="ECO:0007669"/>
    <property type="project" value="InterPro"/>
</dbReference>
<dbReference type="InterPro" id="IPR018326">
    <property type="entry name" value="Rad4_beta-hairpin_dom1"/>
</dbReference>
<reference evidence="3" key="4">
    <citation type="submission" date="2025-09" db="UniProtKB">
        <authorList>
            <consortium name="Ensembl"/>
        </authorList>
    </citation>
    <scope>IDENTIFICATION</scope>
</reference>
<keyword evidence="4" id="KW-1185">Reference proteome</keyword>
<feature type="region of interest" description="Disordered" evidence="1">
    <location>
        <begin position="58"/>
        <end position="167"/>
    </location>
</feature>
<reference evidence="3" key="3">
    <citation type="submission" date="2025-08" db="UniProtKB">
        <authorList>
            <consortium name="Ensembl"/>
        </authorList>
    </citation>
    <scope>IDENTIFICATION</scope>
</reference>
<dbReference type="HOGENOM" id="CLU_766259_0_0_1"/>
<accession>H2XMH8</accession>
<dbReference type="EMBL" id="EAAA01002633">
    <property type="status" value="NOT_ANNOTATED_CDS"/>
    <property type="molecule type" value="Genomic_DNA"/>
</dbReference>
<dbReference type="GeneTree" id="ENSGT00390000005194"/>
<sequence length="362" mass="41446">MVSNDKPAFEDNKPCADQQNHISDDQDAVTRKRKNDEEQEKENKVKRTLRKIAVKIKSCPKDSGHLSEENNDFETTVSKKRKTRSNKTKPKTQKAQKQDTVLSDEEDDFLPDQKPDSDDDEDSDFEAVEHKKAKLSTSRPSQLKKPPTKKPVKKASGTKSKSNNQNSEKDINEWLEVYIAKVGWVTVDCVSGVINEPDAIESKTTNPIQYVLSFDGNNSVKDVTSRYASQWLIMTRKLRIGYLEKDWWNNLLACYKTKNKAQDLEENKQLEAKLLSQPLPTSIAAFKSHPLFALRRHLLKYEAVYPPDVPPLGYVKSEEVLPRSSVHCLHTKEKWLQSALTVRDGEQPYKMVASYLLNKKLQ</sequence>
<dbReference type="Gene3D" id="3.10.620.30">
    <property type="match status" value="1"/>
</dbReference>
<reference evidence="3" key="2">
    <citation type="journal article" date="2008" name="Genome Biol.">
        <title>Improved genome assembly and evidence-based global gene model set for the chordate Ciona intestinalis: new insight into intron and operon populations.</title>
        <authorList>
            <person name="Satou Y."/>
            <person name="Mineta K."/>
            <person name="Ogasawara M."/>
            <person name="Sasakura Y."/>
            <person name="Shoguchi E."/>
            <person name="Ueno K."/>
            <person name="Yamada L."/>
            <person name="Matsumoto J."/>
            <person name="Wasserscheid J."/>
            <person name="Dewar K."/>
            <person name="Wiley G.B."/>
            <person name="Macmil S.L."/>
            <person name="Roe B.A."/>
            <person name="Zeller R.W."/>
            <person name="Hastings K.E."/>
            <person name="Lemaire P."/>
            <person name="Lindquist E."/>
            <person name="Endo T."/>
            <person name="Hotta K."/>
            <person name="Inaba K."/>
        </authorList>
    </citation>
    <scope>NUCLEOTIDE SEQUENCE [LARGE SCALE GENOMIC DNA]</scope>
    <source>
        <strain evidence="3">wild type</strain>
    </source>
</reference>
<feature type="region of interest" description="Disordered" evidence="1">
    <location>
        <begin position="1"/>
        <end position="45"/>
    </location>
</feature>
<dbReference type="SUPFAM" id="SSF54001">
    <property type="entry name" value="Cysteine proteinases"/>
    <property type="match status" value="1"/>
</dbReference>
<dbReference type="STRING" id="7719.ENSCINP00000030861"/>
<dbReference type="InterPro" id="IPR004583">
    <property type="entry name" value="DNA_repair_Rad4"/>
</dbReference>
<dbReference type="PANTHER" id="PTHR12135:SF0">
    <property type="entry name" value="DNA REPAIR PROTEIN COMPLEMENTING XP-C CELLS"/>
    <property type="match status" value="1"/>
</dbReference>
<dbReference type="InterPro" id="IPR038765">
    <property type="entry name" value="Papain-like_cys_pep_sf"/>
</dbReference>
<proteinExistence type="predicted"/>
<dbReference type="AlphaFoldDB" id="H2XMH8"/>
<name>H2XMH8_CIOIN</name>
<reference evidence="4" key="1">
    <citation type="journal article" date="2002" name="Science">
        <title>The draft genome of Ciona intestinalis: insights into chordate and vertebrate origins.</title>
        <authorList>
            <person name="Dehal P."/>
            <person name="Satou Y."/>
            <person name="Campbell R.K."/>
            <person name="Chapman J."/>
            <person name="Degnan B."/>
            <person name="De Tomaso A."/>
            <person name="Davidson B."/>
            <person name="Di Gregorio A."/>
            <person name="Gelpke M."/>
            <person name="Goodstein D.M."/>
            <person name="Harafuji N."/>
            <person name="Hastings K.E."/>
            <person name="Ho I."/>
            <person name="Hotta K."/>
            <person name="Huang W."/>
            <person name="Kawashima T."/>
            <person name="Lemaire P."/>
            <person name="Martinez D."/>
            <person name="Meinertzhagen I.A."/>
            <person name="Necula S."/>
            <person name="Nonaka M."/>
            <person name="Putnam N."/>
            <person name="Rash S."/>
            <person name="Saiga H."/>
            <person name="Satake M."/>
            <person name="Terry A."/>
            <person name="Yamada L."/>
            <person name="Wang H.G."/>
            <person name="Awazu S."/>
            <person name="Azumi K."/>
            <person name="Boore J."/>
            <person name="Branno M."/>
            <person name="Chin-Bow S."/>
            <person name="DeSantis R."/>
            <person name="Doyle S."/>
            <person name="Francino P."/>
            <person name="Keys D.N."/>
            <person name="Haga S."/>
            <person name="Hayashi H."/>
            <person name="Hino K."/>
            <person name="Imai K.S."/>
            <person name="Inaba K."/>
            <person name="Kano S."/>
            <person name="Kobayashi K."/>
            <person name="Kobayashi M."/>
            <person name="Lee B.I."/>
            <person name="Makabe K.W."/>
            <person name="Manohar C."/>
            <person name="Matassi G."/>
            <person name="Medina M."/>
            <person name="Mochizuki Y."/>
            <person name="Mount S."/>
            <person name="Morishita T."/>
            <person name="Miura S."/>
            <person name="Nakayama A."/>
            <person name="Nishizaka S."/>
            <person name="Nomoto H."/>
            <person name="Ohta F."/>
            <person name="Oishi K."/>
            <person name="Rigoutsos I."/>
            <person name="Sano M."/>
            <person name="Sasaki A."/>
            <person name="Sasakura Y."/>
            <person name="Shoguchi E."/>
            <person name="Shin-i T."/>
            <person name="Spagnuolo A."/>
            <person name="Stainier D."/>
            <person name="Suzuki M.M."/>
            <person name="Tassy O."/>
            <person name="Takatori N."/>
            <person name="Tokuoka M."/>
            <person name="Yagi K."/>
            <person name="Yoshizaki F."/>
            <person name="Wada S."/>
            <person name="Zhang C."/>
            <person name="Hyatt P.D."/>
            <person name="Larimer F."/>
            <person name="Detter C."/>
            <person name="Doggett N."/>
            <person name="Glavina T."/>
            <person name="Hawkins T."/>
            <person name="Richardson P."/>
            <person name="Lucas S."/>
            <person name="Kohara Y."/>
            <person name="Levine M."/>
            <person name="Satoh N."/>
            <person name="Rokhsar D.S."/>
        </authorList>
    </citation>
    <scope>NUCLEOTIDE SEQUENCE [LARGE SCALE GENOMIC DNA]</scope>
</reference>
<evidence type="ECO:0000313" key="3">
    <source>
        <dbReference type="Ensembl" id="ENSCINP00000030861.1"/>
    </source>
</evidence>
<feature type="compositionally biased region" description="Basic and acidic residues" evidence="1">
    <location>
        <begin position="22"/>
        <end position="45"/>
    </location>
</feature>
<dbReference type="InterPro" id="IPR018325">
    <property type="entry name" value="Rad4/PNGase_transGLS-fold"/>
</dbReference>
<dbReference type="GO" id="GO:0006289">
    <property type="term" value="P:nucleotide-excision repair"/>
    <property type="evidence" value="ECO:0007669"/>
    <property type="project" value="InterPro"/>
</dbReference>
<dbReference type="Pfam" id="PF03835">
    <property type="entry name" value="Rad4"/>
    <property type="match status" value="1"/>
</dbReference>
<feature type="compositionally biased region" description="Polar residues" evidence="1">
    <location>
        <begin position="157"/>
        <end position="166"/>
    </location>
</feature>
<dbReference type="PANTHER" id="PTHR12135">
    <property type="entry name" value="DNA REPAIR PROTEIN XP-C / RAD4"/>
    <property type="match status" value="1"/>
</dbReference>
<dbReference type="Ensembl" id="ENSCINT00000031413.1">
    <property type="protein sequence ID" value="ENSCINP00000030861.1"/>
    <property type="gene ID" value="ENSCING00000019272.1"/>
</dbReference>
<dbReference type="SMART" id="SM01030">
    <property type="entry name" value="BHD_1"/>
    <property type="match status" value="1"/>
</dbReference>
<dbReference type="Gene3D" id="2.20.20.110">
    <property type="entry name" value="Rad4, beta-hairpin domain BHD1"/>
    <property type="match status" value="1"/>
</dbReference>
<feature type="compositionally biased region" description="Acidic residues" evidence="1">
    <location>
        <begin position="117"/>
        <end position="126"/>
    </location>
</feature>
<evidence type="ECO:0000256" key="1">
    <source>
        <dbReference type="SAM" id="MobiDB-lite"/>
    </source>
</evidence>
<feature type="compositionally biased region" description="Basic residues" evidence="1">
    <location>
        <begin position="78"/>
        <end position="94"/>
    </location>
</feature>
<dbReference type="Pfam" id="PF10403">
    <property type="entry name" value="BHD_1"/>
    <property type="match status" value="1"/>
</dbReference>
<feature type="compositionally biased region" description="Basic and acidic residues" evidence="1">
    <location>
        <begin position="59"/>
        <end position="68"/>
    </location>
</feature>
<organism evidence="3 4">
    <name type="scientific">Ciona intestinalis</name>
    <name type="common">Transparent sea squirt</name>
    <name type="synonym">Ascidia intestinalis</name>
    <dbReference type="NCBI Taxonomy" id="7719"/>
    <lineage>
        <taxon>Eukaryota</taxon>
        <taxon>Metazoa</taxon>
        <taxon>Chordata</taxon>
        <taxon>Tunicata</taxon>
        <taxon>Ascidiacea</taxon>
        <taxon>Phlebobranchia</taxon>
        <taxon>Cionidae</taxon>
        <taxon>Ciona</taxon>
    </lineage>
</organism>